<comment type="similarity">
    <text evidence="2">Belongs to the GSP L family.</text>
</comment>
<dbReference type="GO" id="GO:0005886">
    <property type="term" value="C:plasma membrane"/>
    <property type="evidence" value="ECO:0007669"/>
    <property type="project" value="UniProtKB-SubCell"/>
</dbReference>
<dbReference type="EMBL" id="BMZH01000002">
    <property type="protein sequence ID" value="GHA87177.1"/>
    <property type="molecule type" value="Genomic_DNA"/>
</dbReference>
<comment type="caution">
    <text evidence="11">The sequence shown here is derived from an EMBL/GenBank/DDBJ whole genome shotgun (WGS) entry which is preliminary data.</text>
</comment>
<dbReference type="GO" id="GO:0015628">
    <property type="term" value="P:protein secretion by the type II secretion system"/>
    <property type="evidence" value="ECO:0007669"/>
    <property type="project" value="InterPro"/>
</dbReference>
<keyword evidence="9" id="KW-0472">Membrane</keyword>
<evidence type="ECO:0000256" key="6">
    <source>
        <dbReference type="ARBA" id="ARBA00022692"/>
    </source>
</evidence>
<keyword evidence="7" id="KW-0653">Protein transport</keyword>
<dbReference type="Gene3D" id="3.30.420.380">
    <property type="match status" value="1"/>
</dbReference>
<keyword evidence="5" id="KW-0997">Cell inner membrane</keyword>
<evidence type="ECO:0000256" key="1">
    <source>
        <dbReference type="ARBA" id="ARBA00004533"/>
    </source>
</evidence>
<dbReference type="InterPro" id="IPR025691">
    <property type="entry name" value="GspL_pp_dom"/>
</dbReference>
<keyword evidence="6" id="KW-0812">Transmembrane</keyword>
<evidence type="ECO:0000256" key="2">
    <source>
        <dbReference type="ARBA" id="ARBA00005318"/>
    </source>
</evidence>
<evidence type="ECO:0000256" key="8">
    <source>
        <dbReference type="ARBA" id="ARBA00022989"/>
    </source>
</evidence>
<evidence type="ECO:0000259" key="10">
    <source>
        <dbReference type="Pfam" id="PF12693"/>
    </source>
</evidence>
<dbReference type="SUPFAM" id="SSF53067">
    <property type="entry name" value="Actin-like ATPase domain"/>
    <property type="match status" value="1"/>
</dbReference>
<evidence type="ECO:0000256" key="3">
    <source>
        <dbReference type="ARBA" id="ARBA00022448"/>
    </source>
</evidence>
<dbReference type="InterPro" id="IPR043129">
    <property type="entry name" value="ATPase_NBD"/>
</dbReference>
<feature type="domain" description="GspL periplasmic" evidence="10">
    <location>
        <begin position="197"/>
        <end position="315"/>
    </location>
</feature>
<evidence type="ECO:0000256" key="7">
    <source>
        <dbReference type="ARBA" id="ARBA00022927"/>
    </source>
</evidence>
<reference evidence="11" key="2">
    <citation type="submission" date="2020-09" db="EMBL/GenBank/DDBJ databases">
        <authorList>
            <person name="Sun Q."/>
            <person name="Kim S."/>
        </authorList>
    </citation>
    <scope>NUCLEOTIDE SEQUENCE</scope>
    <source>
        <strain evidence="11">KCTC 32513</strain>
    </source>
</reference>
<dbReference type="GO" id="GO:0009276">
    <property type="term" value="C:Gram-negative-bacterium-type cell wall"/>
    <property type="evidence" value="ECO:0007669"/>
    <property type="project" value="InterPro"/>
</dbReference>
<keyword evidence="4" id="KW-1003">Cell membrane</keyword>
<evidence type="ECO:0000256" key="9">
    <source>
        <dbReference type="ARBA" id="ARBA00023136"/>
    </source>
</evidence>
<comment type="subcellular location">
    <subcellularLocation>
        <location evidence="1">Cell inner membrane</location>
    </subcellularLocation>
</comment>
<name>A0A8J3G1D8_9PROT</name>
<dbReference type="InterPro" id="IPR007812">
    <property type="entry name" value="T2SS_protein-GspL"/>
</dbReference>
<dbReference type="Pfam" id="PF12693">
    <property type="entry name" value="GspL_C"/>
    <property type="match status" value="1"/>
</dbReference>
<dbReference type="GO" id="GO:0015627">
    <property type="term" value="C:type II protein secretion system complex"/>
    <property type="evidence" value="ECO:0007669"/>
    <property type="project" value="InterPro"/>
</dbReference>
<dbReference type="AlphaFoldDB" id="A0A8J3G1D8"/>
<evidence type="ECO:0000313" key="11">
    <source>
        <dbReference type="EMBL" id="GHA87177.1"/>
    </source>
</evidence>
<proteinExistence type="inferred from homology"/>
<dbReference type="Proteomes" id="UP000634004">
    <property type="component" value="Unassembled WGS sequence"/>
</dbReference>
<gene>
    <name evidence="11" type="ORF">GCM10009069_08090</name>
</gene>
<accession>A0A8J3G1D8</accession>
<reference evidence="11" key="1">
    <citation type="journal article" date="2014" name="Int. J. Syst. Evol. Microbiol.">
        <title>Complete genome sequence of Corynebacterium casei LMG S-19264T (=DSM 44701T), isolated from a smear-ripened cheese.</title>
        <authorList>
            <consortium name="US DOE Joint Genome Institute (JGI-PGF)"/>
            <person name="Walter F."/>
            <person name="Albersmeier A."/>
            <person name="Kalinowski J."/>
            <person name="Ruckert C."/>
        </authorList>
    </citation>
    <scope>NUCLEOTIDE SEQUENCE</scope>
    <source>
        <strain evidence="11">KCTC 32513</strain>
    </source>
</reference>
<keyword evidence="12" id="KW-1185">Reference proteome</keyword>
<keyword evidence="3" id="KW-0813">Transport</keyword>
<evidence type="ECO:0000256" key="4">
    <source>
        <dbReference type="ARBA" id="ARBA00022475"/>
    </source>
</evidence>
<keyword evidence="8" id="KW-1133">Transmembrane helix</keyword>
<evidence type="ECO:0000256" key="5">
    <source>
        <dbReference type="ARBA" id="ARBA00022519"/>
    </source>
</evidence>
<sequence length="350" mass="37358">MTDMVLILPDDPNGETLLARRTRDGTETVRGDIETLSPMLRAPYAIVLPGQHVRAFLTDLPEKIRGPERVSVARFAHEDRLATDLDDLHIVIGSGDPAPTVMIARRVMAALLERFDPHFIYADFDALSGLAGGPVRLLDRVVTPGPQGDAVDPDWAETSGAVYDDETVARALFDRIDSGVALNLRSGAYRRRTQIQAGPWARVAAAALVCGLLGLGLSVANTRATQAQADAVQDKARTLYTQVTGQAAPDNLARAARQMGPSDTDPAAFLALSDTLFTAMAAHPDITVERLSYELRENSLRLRLIYPGFEAAGALERTVAASGASFVTGGVREQNGRFIGDASLSLGGGS</sequence>
<dbReference type="RefSeq" id="WP_189495666.1">
    <property type="nucleotide sequence ID" value="NZ_BMZH01000002.1"/>
</dbReference>
<dbReference type="NCBIfam" id="TIGR01709">
    <property type="entry name" value="typeII_sec_gspL"/>
    <property type="match status" value="1"/>
</dbReference>
<protein>
    <recommendedName>
        <fullName evidence="10">GspL periplasmic domain-containing protein</fullName>
    </recommendedName>
</protein>
<organism evidence="11 12">
    <name type="scientific">Algimonas arctica</name>
    <dbReference type="NCBI Taxonomy" id="1479486"/>
    <lineage>
        <taxon>Bacteria</taxon>
        <taxon>Pseudomonadati</taxon>
        <taxon>Pseudomonadota</taxon>
        <taxon>Alphaproteobacteria</taxon>
        <taxon>Maricaulales</taxon>
        <taxon>Robiginitomaculaceae</taxon>
        <taxon>Algimonas</taxon>
    </lineage>
</organism>
<evidence type="ECO:0000313" key="12">
    <source>
        <dbReference type="Proteomes" id="UP000634004"/>
    </source>
</evidence>